<evidence type="ECO:0000313" key="5">
    <source>
        <dbReference type="RefSeq" id="XP_038971146.1"/>
    </source>
</evidence>
<dbReference type="AlphaFoldDB" id="A0A8B8ZAP1"/>
<protein>
    <submittedName>
        <fullName evidence="5">Uncharacterized protein LOC120104296</fullName>
    </submittedName>
</protein>
<feature type="region of interest" description="Disordered" evidence="2">
    <location>
        <begin position="281"/>
        <end position="317"/>
    </location>
</feature>
<evidence type="ECO:0000313" key="4">
    <source>
        <dbReference type="Proteomes" id="UP000228380"/>
    </source>
</evidence>
<dbReference type="Pfam" id="PF20167">
    <property type="entry name" value="Transposase_32"/>
    <property type="match status" value="1"/>
</dbReference>
<feature type="region of interest" description="Disordered" evidence="2">
    <location>
        <begin position="1"/>
        <end position="46"/>
    </location>
</feature>
<dbReference type="GeneID" id="120104296"/>
<dbReference type="Proteomes" id="UP000228380">
    <property type="component" value="Chromosome 17"/>
</dbReference>
<proteinExistence type="predicted"/>
<name>A0A8B8ZAP1_PHODC</name>
<dbReference type="OrthoDB" id="848707at2759"/>
<feature type="compositionally biased region" description="Pro residues" evidence="2">
    <location>
        <begin position="30"/>
        <end position="43"/>
    </location>
</feature>
<reference evidence="5" key="2">
    <citation type="submission" date="2025-08" db="UniProtKB">
        <authorList>
            <consortium name="RefSeq"/>
        </authorList>
    </citation>
    <scope>IDENTIFICATION</scope>
    <source>
        <tissue evidence="5">Young leaves</tissue>
    </source>
</reference>
<feature type="coiled-coil region" evidence="1">
    <location>
        <begin position="384"/>
        <end position="415"/>
    </location>
</feature>
<gene>
    <name evidence="5" type="primary">LOC120104296</name>
</gene>
<keyword evidence="1" id="KW-0175">Coiled coil</keyword>
<evidence type="ECO:0000256" key="2">
    <source>
        <dbReference type="SAM" id="MobiDB-lite"/>
    </source>
</evidence>
<reference evidence="4" key="1">
    <citation type="journal article" date="2019" name="Nat. Commun.">
        <title>Genome-wide association mapping of date palm fruit traits.</title>
        <authorList>
            <person name="Hazzouri K.M."/>
            <person name="Gros-Balthazard M."/>
            <person name="Flowers J.M."/>
            <person name="Copetti D."/>
            <person name="Lemansour A."/>
            <person name="Lebrun M."/>
            <person name="Masmoudi K."/>
            <person name="Ferrand S."/>
            <person name="Dhar M.I."/>
            <person name="Fresquez Z.A."/>
            <person name="Rosas U."/>
            <person name="Zhang J."/>
            <person name="Talag J."/>
            <person name="Lee S."/>
            <person name="Kudrna D."/>
            <person name="Powell R.F."/>
            <person name="Leitch I.J."/>
            <person name="Krueger R.R."/>
            <person name="Wing R.A."/>
            <person name="Amiri K.M.A."/>
            <person name="Purugganan M.D."/>
        </authorList>
    </citation>
    <scope>NUCLEOTIDE SEQUENCE [LARGE SCALE GENOMIC DNA]</scope>
    <source>
        <strain evidence="4">cv. Khalas</strain>
    </source>
</reference>
<feature type="compositionally biased region" description="Basic and acidic residues" evidence="2">
    <location>
        <begin position="19"/>
        <end position="28"/>
    </location>
</feature>
<organism evidence="4 5">
    <name type="scientific">Phoenix dactylifera</name>
    <name type="common">Date palm</name>
    <dbReference type="NCBI Taxonomy" id="42345"/>
    <lineage>
        <taxon>Eukaryota</taxon>
        <taxon>Viridiplantae</taxon>
        <taxon>Streptophyta</taxon>
        <taxon>Embryophyta</taxon>
        <taxon>Tracheophyta</taxon>
        <taxon>Spermatophyta</taxon>
        <taxon>Magnoliopsida</taxon>
        <taxon>Liliopsida</taxon>
        <taxon>Arecaceae</taxon>
        <taxon>Coryphoideae</taxon>
        <taxon>Phoeniceae</taxon>
        <taxon>Phoenix</taxon>
    </lineage>
</organism>
<dbReference type="KEGG" id="pda:120104296"/>
<evidence type="ECO:0000259" key="3">
    <source>
        <dbReference type="Pfam" id="PF20167"/>
    </source>
</evidence>
<evidence type="ECO:0000256" key="1">
    <source>
        <dbReference type="SAM" id="Coils"/>
    </source>
</evidence>
<feature type="domain" description="Putative plant transposon protein" evidence="3">
    <location>
        <begin position="75"/>
        <end position="245"/>
    </location>
</feature>
<feature type="compositionally biased region" description="Basic and acidic residues" evidence="2">
    <location>
        <begin position="281"/>
        <end position="306"/>
    </location>
</feature>
<dbReference type="InterPro" id="IPR046796">
    <property type="entry name" value="Transposase_32_dom"/>
</dbReference>
<feature type="compositionally biased region" description="Basic residues" evidence="2">
    <location>
        <begin position="1"/>
        <end position="14"/>
    </location>
</feature>
<accession>A0A8B8ZAP1</accession>
<keyword evidence="4" id="KW-1185">Reference proteome</keyword>
<sequence>MPRKQVVRPSKKRSNVPEATERKSKARNDVPPPRPHAPSPPRQVPLVTRRVSLGRKIDFDFLEAQGFTIGLKLKAMGWETLCSLDIPTYPNLVRHFYANLKTGIATIESVVKETPILLNPETLGSLVNIPTSGSTEDFLENRVLGIQYLLGTENVSPLEQISANRLSVKNRLLHHIVSRILFSKTGRFDFVSERDILVIFHILNGSPLSLPHLIIRHMVESASRARASLPYGMLLTLVFEEFGVNTEGEPSTTLGHWDTYNDRSLHRMGFRKKDGQWIRKDEGKSSACHREEQRPVENEESFHPPTEEPIAQTQQPTEVRLSAEQFRALRDDIVQELRNSRDVACTDLVPSNATVCELVAEMRAEMVSLRCLLQGQYQRFVDIEEETKKLQQSVRKDMENLNENAQDVCDKLLQSLHKINQTLADLNKSYLQSNSEVAAILQKVSEVLGLVMGRLPRASSSFTAP</sequence>
<dbReference type="RefSeq" id="XP_038971146.1">
    <property type="nucleotide sequence ID" value="XM_039115218.1"/>
</dbReference>